<protein>
    <submittedName>
        <fullName evidence="2">Uncharacterized protein</fullName>
    </submittedName>
</protein>
<dbReference type="RefSeq" id="WP_182660133.1">
    <property type="nucleotide sequence ID" value="NZ_VKHS01000028.1"/>
</dbReference>
<name>A0A7W3T041_9ACTN</name>
<feature type="transmembrane region" description="Helical" evidence="1">
    <location>
        <begin position="115"/>
        <end position="135"/>
    </location>
</feature>
<accession>A0A7W3T041</accession>
<dbReference type="EMBL" id="VKHS01000028">
    <property type="protein sequence ID" value="MBB0228452.1"/>
    <property type="molecule type" value="Genomic_DNA"/>
</dbReference>
<organism evidence="2 3">
    <name type="scientific">Streptomyces calidiresistens</name>
    <dbReference type="NCBI Taxonomy" id="1485586"/>
    <lineage>
        <taxon>Bacteria</taxon>
        <taxon>Bacillati</taxon>
        <taxon>Actinomycetota</taxon>
        <taxon>Actinomycetes</taxon>
        <taxon>Kitasatosporales</taxon>
        <taxon>Streptomycetaceae</taxon>
        <taxon>Streptomyces</taxon>
    </lineage>
</organism>
<keyword evidence="1" id="KW-1133">Transmembrane helix</keyword>
<reference evidence="3" key="1">
    <citation type="submission" date="2019-10" db="EMBL/GenBank/DDBJ databases">
        <title>Streptomyces sp. nov., a novel actinobacterium isolated from alkaline environment.</title>
        <authorList>
            <person name="Golinska P."/>
        </authorList>
    </citation>
    <scope>NUCLEOTIDE SEQUENCE [LARGE SCALE GENOMIC DNA]</scope>
    <source>
        <strain evidence="3">DSM 42108</strain>
    </source>
</reference>
<evidence type="ECO:0000313" key="3">
    <source>
        <dbReference type="Proteomes" id="UP000530234"/>
    </source>
</evidence>
<sequence length="147" mass="16456">MGISFIGAVQFWAPTALLCTIIAVVVRRRQKEPGLLQASSMMVMSCVALLNALTVWLIGLSPAGLDLKEACEYWNGVPFDEQWHALHHMESQKWFPLHAKCNANVDLVPAWINPMIIALVVLSIACLCMAIYLGVRKFLRVRKKTHV</sequence>
<feature type="transmembrane region" description="Helical" evidence="1">
    <location>
        <begin position="38"/>
        <end position="58"/>
    </location>
</feature>
<keyword evidence="3" id="KW-1185">Reference proteome</keyword>
<dbReference type="Proteomes" id="UP000530234">
    <property type="component" value="Unassembled WGS sequence"/>
</dbReference>
<keyword evidence="1" id="KW-0472">Membrane</keyword>
<gene>
    <name evidence="2" type="ORF">FOE67_02730</name>
</gene>
<evidence type="ECO:0000256" key="1">
    <source>
        <dbReference type="SAM" id="Phobius"/>
    </source>
</evidence>
<comment type="caution">
    <text evidence="2">The sequence shown here is derived from an EMBL/GenBank/DDBJ whole genome shotgun (WGS) entry which is preliminary data.</text>
</comment>
<feature type="transmembrane region" description="Helical" evidence="1">
    <location>
        <begin position="6"/>
        <end position="26"/>
    </location>
</feature>
<evidence type="ECO:0000313" key="2">
    <source>
        <dbReference type="EMBL" id="MBB0228452.1"/>
    </source>
</evidence>
<keyword evidence="1" id="KW-0812">Transmembrane</keyword>
<proteinExistence type="predicted"/>
<dbReference type="AlphaFoldDB" id="A0A7W3T041"/>